<organism evidence="1 2">
    <name type="scientific">Pseudomonas syringae pv. pisi str. 1704B</name>
    <dbReference type="NCBI Taxonomy" id="629263"/>
    <lineage>
        <taxon>Bacteria</taxon>
        <taxon>Pseudomonadati</taxon>
        <taxon>Pseudomonadota</taxon>
        <taxon>Gammaproteobacteria</taxon>
        <taxon>Pseudomonadales</taxon>
        <taxon>Pseudomonadaceae</taxon>
        <taxon>Pseudomonas</taxon>
        <taxon>Pseudomonas syringae</taxon>
    </lineage>
</organism>
<dbReference type="Proteomes" id="UP000004986">
    <property type="component" value="Unassembled WGS sequence"/>
</dbReference>
<reference evidence="1 2" key="1">
    <citation type="journal article" date="2011" name="PLoS Pathog.">
        <title>Dynamic evolution of pathogenicity revealed by sequencing and comparative genomics of 19 Pseudomonas syringae isolates.</title>
        <authorList>
            <person name="Baltrus D.A."/>
            <person name="Nishimura M.T."/>
            <person name="Romanchuk A."/>
            <person name="Chang J.H."/>
            <person name="Mukhtar M.S."/>
            <person name="Cherkis K."/>
            <person name="Roach J."/>
            <person name="Grant S.R."/>
            <person name="Jones C.D."/>
            <person name="Dangl J.L."/>
        </authorList>
    </citation>
    <scope>NUCLEOTIDE SEQUENCE [LARGE SCALE GENOMIC DNA]</scope>
    <source>
        <strain evidence="1 2">1704B</strain>
    </source>
</reference>
<feature type="non-terminal residue" evidence="1">
    <location>
        <position position="81"/>
    </location>
</feature>
<gene>
    <name evidence="1" type="ORF">PSYPI_42905</name>
</gene>
<evidence type="ECO:0000313" key="1">
    <source>
        <dbReference type="EMBL" id="EGH48718.1"/>
    </source>
</evidence>
<protein>
    <submittedName>
        <fullName evidence="1">Uncharacterized protein</fullName>
    </submittedName>
</protein>
<sequence>ANVAARRCECVPDLSVMRGIPVYTNFLTVFIEYVYAEFRGQALLLGVLSTPGLVVALWRTRKAKTPVVADVCPGRQCIFTD</sequence>
<keyword evidence="2" id="KW-1185">Reference proteome</keyword>
<name>F3GNR5_PSESJ</name>
<evidence type="ECO:0000313" key="2">
    <source>
        <dbReference type="Proteomes" id="UP000004986"/>
    </source>
</evidence>
<accession>F3GNR5</accession>
<proteinExistence type="predicted"/>
<dbReference type="EMBL" id="AEAI01003406">
    <property type="protein sequence ID" value="EGH48718.1"/>
    <property type="molecule type" value="Genomic_DNA"/>
</dbReference>
<comment type="caution">
    <text evidence="1">The sequence shown here is derived from an EMBL/GenBank/DDBJ whole genome shotgun (WGS) entry which is preliminary data.</text>
</comment>
<dbReference type="AlphaFoldDB" id="F3GNR5"/>
<feature type="non-terminal residue" evidence="1">
    <location>
        <position position="1"/>
    </location>
</feature>